<keyword evidence="3" id="KW-1185">Reference proteome</keyword>
<feature type="transmembrane region" description="Helical" evidence="1">
    <location>
        <begin position="34"/>
        <end position="52"/>
    </location>
</feature>
<evidence type="ECO:0000313" key="3">
    <source>
        <dbReference type="Proteomes" id="UP000288024"/>
    </source>
</evidence>
<name>A0A437K428_9BACI</name>
<dbReference type="AlphaFoldDB" id="A0A437K428"/>
<feature type="transmembrane region" description="Helical" evidence="1">
    <location>
        <begin position="96"/>
        <end position="118"/>
    </location>
</feature>
<proteinExistence type="predicted"/>
<evidence type="ECO:0000256" key="1">
    <source>
        <dbReference type="SAM" id="Phobius"/>
    </source>
</evidence>
<gene>
    <name evidence="2" type="ORF">EM808_25020</name>
</gene>
<feature type="transmembrane region" description="Helical" evidence="1">
    <location>
        <begin position="155"/>
        <end position="175"/>
    </location>
</feature>
<protein>
    <submittedName>
        <fullName evidence="2">Uncharacterized protein</fullName>
    </submittedName>
</protein>
<keyword evidence="1" id="KW-0812">Transmembrane</keyword>
<organism evidence="2 3">
    <name type="scientific">Niallia taxi</name>
    <dbReference type="NCBI Taxonomy" id="2499688"/>
    <lineage>
        <taxon>Bacteria</taxon>
        <taxon>Bacillati</taxon>
        <taxon>Bacillota</taxon>
        <taxon>Bacilli</taxon>
        <taxon>Bacillales</taxon>
        <taxon>Bacillaceae</taxon>
        <taxon>Niallia</taxon>
    </lineage>
</organism>
<keyword evidence="1" id="KW-1133">Transmembrane helix</keyword>
<feature type="transmembrane region" description="Helical" evidence="1">
    <location>
        <begin position="59"/>
        <end position="76"/>
    </location>
</feature>
<feature type="transmembrane region" description="Helical" evidence="1">
    <location>
        <begin position="125"/>
        <end position="143"/>
    </location>
</feature>
<dbReference type="RefSeq" id="WP_127742005.1">
    <property type="nucleotide sequence ID" value="NZ_RZTZ01000018.1"/>
</dbReference>
<comment type="caution">
    <text evidence="2">The sequence shown here is derived from an EMBL/GenBank/DDBJ whole genome shotgun (WGS) entry which is preliminary data.</text>
</comment>
<dbReference type="Proteomes" id="UP000288024">
    <property type="component" value="Unassembled WGS sequence"/>
</dbReference>
<sequence>MDKKEYWERIYEENMELNSLYSSYWSQYSNYETWQFWIVISLLVIPLVLLISTVNRKNVFELFFFGYTIHMLWTYMDLALNRNGYFIHQYYLTPFLPVSLNITASVLPVGFLLIYQYCSNNNKNFYFYAVIISCLYAFGFASIEKYFAFVELRKGMNLFYLFFLDLAIAFISYWLTKAVLKMRIKVNS</sequence>
<keyword evidence="1" id="KW-0472">Membrane</keyword>
<dbReference type="EMBL" id="RZTZ01000018">
    <property type="protein sequence ID" value="RVT57206.1"/>
    <property type="molecule type" value="Genomic_DNA"/>
</dbReference>
<accession>A0A437K428</accession>
<evidence type="ECO:0000313" key="2">
    <source>
        <dbReference type="EMBL" id="RVT57206.1"/>
    </source>
</evidence>
<reference evidence="2 3" key="1">
    <citation type="submission" date="2019-01" db="EMBL/GenBank/DDBJ databases">
        <title>Bacillus sp. M5HDSG1-1, whole genome shotgun sequence.</title>
        <authorList>
            <person name="Tuo L."/>
        </authorList>
    </citation>
    <scope>NUCLEOTIDE SEQUENCE [LARGE SCALE GENOMIC DNA]</scope>
    <source>
        <strain evidence="2 3">M5HDSG1-1</strain>
    </source>
</reference>